<keyword evidence="9" id="KW-0234">DNA repair</keyword>
<dbReference type="InterPro" id="IPR035937">
    <property type="entry name" value="FPG_N"/>
</dbReference>
<dbReference type="InterPro" id="IPR015886">
    <property type="entry name" value="H2TH_FPG"/>
</dbReference>
<dbReference type="GO" id="GO:0000703">
    <property type="term" value="F:oxidized pyrimidine nucleobase lesion DNA N-glycosylase activity"/>
    <property type="evidence" value="ECO:0007669"/>
    <property type="project" value="TreeGrafter"/>
</dbReference>
<keyword evidence="7" id="KW-0862">Zinc</keyword>
<reference evidence="16 17" key="1">
    <citation type="submission" date="2018-12" db="EMBL/GenBank/DDBJ databases">
        <title>Complete Genome Sequence of Glutamicibacter creatinolyticus strain LGCM259,isolated from an abscess of a 12-year-old mare in Italy.</title>
        <authorList>
            <person name="Santos R.G."/>
            <person name="Silva A.L."/>
            <person name="Seyffert N."/>
            <person name="Castro T.L.P."/>
            <person name="Attili A.R."/>
            <person name="Rifici C."/>
            <person name="Mazzullo G."/>
            <person name="Brenig B."/>
            <person name="Venanzi F."/>
            <person name="Azevedo V."/>
        </authorList>
    </citation>
    <scope>NUCLEOTIDE SEQUENCE [LARGE SCALE GENOMIC DNA]</scope>
    <source>
        <strain evidence="16 17">LGCM 259</strain>
    </source>
</reference>
<dbReference type="Gene3D" id="3.20.190.10">
    <property type="entry name" value="MutM-like, N-terminal"/>
    <property type="match status" value="1"/>
</dbReference>
<evidence type="ECO:0000256" key="4">
    <source>
        <dbReference type="ARBA" id="ARBA00022763"/>
    </source>
</evidence>
<dbReference type="GO" id="GO:0008270">
    <property type="term" value="F:zinc ion binding"/>
    <property type="evidence" value="ECO:0007669"/>
    <property type="project" value="UniProtKB-KW"/>
</dbReference>
<organism evidence="16 17">
    <name type="scientific">Glutamicibacter creatinolyticus</name>
    <dbReference type="NCBI Taxonomy" id="162496"/>
    <lineage>
        <taxon>Bacteria</taxon>
        <taxon>Bacillati</taxon>
        <taxon>Actinomycetota</taxon>
        <taxon>Actinomycetes</taxon>
        <taxon>Micrococcales</taxon>
        <taxon>Micrococcaceae</taxon>
        <taxon>Glutamicibacter</taxon>
    </lineage>
</organism>
<dbReference type="SUPFAM" id="SSF57716">
    <property type="entry name" value="Glucocorticoid receptor-like (DNA-binding domain)"/>
    <property type="match status" value="1"/>
</dbReference>
<evidence type="ECO:0000256" key="8">
    <source>
        <dbReference type="ARBA" id="ARBA00023125"/>
    </source>
</evidence>
<sequence>MPEGDSVYRLARRMRTALEGQVLRSTEFRVPQLATTNLAGYRVTEVVPRGKHLLLRLHNPDSEQPTLSLHSHLMMEGRWDFYVPGERFKRPAHTARVILRTESADVVGYDIQQLRLVPTDQESELVGHLGPDLLGPDWDPGLAAENLRCDPRRTIGTALLDQRLLAGLGNIYRCEVLFLTRLHPLTPCGQVAQLDQVVAMSHRLIQANKDRGRRVTTGTARTRDPFWVYGRAGKPCLRCGTGIRLLKLAEESGQHERDCYYCPHCQQLEQ</sequence>
<dbReference type="InterPro" id="IPR000214">
    <property type="entry name" value="Znf_DNA_glyclase/AP_lyase"/>
</dbReference>
<keyword evidence="8" id="KW-0238">DNA-binding</keyword>
<name>A0A5B7WPX2_9MICC</name>
<dbReference type="GO" id="GO:0140078">
    <property type="term" value="F:class I DNA-(apurinic or apyrimidinic site) endonuclease activity"/>
    <property type="evidence" value="ECO:0007669"/>
    <property type="project" value="UniProtKB-EC"/>
</dbReference>
<keyword evidence="5 13" id="KW-0863">Zinc-finger</keyword>
<dbReference type="SUPFAM" id="SSF46946">
    <property type="entry name" value="S13-like H2TH domain"/>
    <property type="match status" value="1"/>
</dbReference>
<keyword evidence="4" id="KW-0227">DNA damage</keyword>
<keyword evidence="10" id="KW-0456">Lyase</keyword>
<keyword evidence="12" id="KW-0326">Glycosidase</keyword>
<dbReference type="KEGG" id="gcr:GcLGCM259_0326"/>
<accession>A0A5B7WPX2</accession>
<protein>
    <recommendedName>
        <fullName evidence="2">DNA-(apurinic or apyrimidinic site) lyase</fullName>
        <ecNumber evidence="2">4.2.99.18</ecNumber>
    </recommendedName>
</protein>
<evidence type="ECO:0000256" key="5">
    <source>
        <dbReference type="ARBA" id="ARBA00022771"/>
    </source>
</evidence>
<dbReference type="Pfam" id="PF06831">
    <property type="entry name" value="H2TH"/>
    <property type="match status" value="1"/>
</dbReference>
<feature type="domain" description="Formamidopyrimidine-DNA glycosylase catalytic" evidence="15">
    <location>
        <begin position="2"/>
        <end position="108"/>
    </location>
</feature>
<evidence type="ECO:0000256" key="1">
    <source>
        <dbReference type="ARBA" id="ARBA00009409"/>
    </source>
</evidence>
<dbReference type="PROSITE" id="PS51066">
    <property type="entry name" value="ZF_FPG_2"/>
    <property type="match status" value="1"/>
</dbReference>
<evidence type="ECO:0000256" key="9">
    <source>
        <dbReference type="ARBA" id="ARBA00023204"/>
    </source>
</evidence>
<dbReference type="PANTHER" id="PTHR42697:SF1">
    <property type="entry name" value="ENDONUCLEASE 8"/>
    <property type="match status" value="1"/>
</dbReference>
<evidence type="ECO:0000256" key="10">
    <source>
        <dbReference type="ARBA" id="ARBA00023239"/>
    </source>
</evidence>
<dbReference type="InterPro" id="IPR010979">
    <property type="entry name" value="Ribosomal_uS13-like_H2TH"/>
</dbReference>
<evidence type="ECO:0000256" key="13">
    <source>
        <dbReference type="PROSITE-ProRule" id="PRU00391"/>
    </source>
</evidence>
<gene>
    <name evidence="16" type="ORF">GcLGCM259_0326</name>
</gene>
<dbReference type="Pfam" id="PF01149">
    <property type="entry name" value="Fapy_DNA_glyco"/>
    <property type="match status" value="1"/>
</dbReference>
<dbReference type="PROSITE" id="PS51068">
    <property type="entry name" value="FPG_CAT"/>
    <property type="match status" value="1"/>
</dbReference>
<evidence type="ECO:0000256" key="6">
    <source>
        <dbReference type="ARBA" id="ARBA00022801"/>
    </source>
</evidence>
<dbReference type="SMART" id="SM01232">
    <property type="entry name" value="H2TH"/>
    <property type="match status" value="1"/>
</dbReference>
<feature type="domain" description="FPG-type" evidence="14">
    <location>
        <begin position="227"/>
        <end position="267"/>
    </location>
</feature>
<dbReference type="RefSeq" id="WP_138925567.1">
    <property type="nucleotide sequence ID" value="NZ_BAAAGL010000021.1"/>
</dbReference>
<dbReference type="Gene3D" id="1.10.8.50">
    <property type="match status" value="1"/>
</dbReference>
<dbReference type="EMBL" id="CP034412">
    <property type="protein sequence ID" value="QCY46108.1"/>
    <property type="molecule type" value="Genomic_DNA"/>
</dbReference>
<dbReference type="GO" id="GO:0006284">
    <property type="term" value="P:base-excision repair"/>
    <property type="evidence" value="ECO:0007669"/>
    <property type="project" value="InterPro"/>
</dbReference>
<evidence type="ECO:0000259" key="14">
    <source>
        <dbReference type="PROSITE" id="PS51066"/>
    </source>
</evidence>
<evidence type="ECO:0000313" key="16">
    <source>
        <dbReference type="EMBL" id="QCY46108.1"/>
    </source>
</evidence>
<evidence type="ECO:0000256" key="2">
    <source>
        <dbReference type="ARBA" id="ARBA00012720"/>
    </source>
</evidence>
<dbReference type="InterPro" id="IPR012319">
    <property type="entry name" value="FPG_cat"/>
</dbReference>
<dbReference type="InterPro" id="IPR044090">
    <property type="entry name" value="Nei2_N"/>
</dbReference>
<dbReference type="CDD" id="cd08971">
    <property type="entry name" value="AcNei2_N"/>
    <property type="match status" value="1"/>
</dbReference>
<dbReference type="PANTHER" id="PTHR42697">
    <property type="entry name" value="ENDONUCLEASE 8"/>
    <property type="match status" value="1"/>
</dbReference>
<dbReference type="EC" id="4.2.99.18" evidence="2"/>
<proteinExistence type="inferred from homology"/>
<comment type="similarity">
    <text evidence="1">Belongs to the FPG family.</text>
</comment>
<evidence type="ECO:0000256" key="12">
    <source>
        <dbReference type="ARBA" id="ARBA00023295"/>
    </source>
</evidence>
<dbReference type="SUPFAM" id="SSF81624">
    <property type="entry name" value="N-terminal domain of MutM-like DNA repair proteins"/>
    <property type="match status" value="1"/>
</dbReference>
<evidence type="ECO:0000313" key="17">
    <source>
        <dbReference type="Proteomes" id="UP000307000"/>
    </source>
</evidence>
<evidence type="ECO:0000256" key="11">
    <source>
        <dbReference type="ARBA" id="ARBA00023268"/>
    </source>
</evidence>
<keyword evidence="3" id="KW-0479">Metal-binding</keyword>
<keyword evidence="6" id="KW-0378">Hydrolase</keyword>
<dbReference type="Proteomes" id="UP000307000">
    <property type="component" value="Chromosome"/>
</dbReference>
<evidence type="ECO:0000256" key="7">
    <source>
        <dbReference type="ARBA" id="ARBA00022833"/>
    </source>
</evidence>
<evidence type="ECO:0000256" key="3">
    <source>
        <dbReference type="ARBA" id="ARBA00022723"/>
    </source>
</evidence>
<keyword evidence="11" id="KW-0511">Multifunctional enzyme</keyword>
<keyword evidence="17" id="KW-1185">Reference proteome</keyword>
<dbReference type="AlphaFoldDB" id="A0A5B7WPX2"/>
<dbReference type="GO" id="GO:0003684">
    <property type="term" value="F:damaged DNA binding"/>
    <property type="evidence" value="ECO:0007669"/>
    <property type="project" value="InterPro"/>
</dbReference>
<dbReference type="SMART" id="SM00898">
    <property type="entry name" value="Fapy_DNA_glyco"/>
    <property type="match status" value="1"/>
</dbReference>
<evidence type="ECO:0000259" key="15">
    <source>
        <dbReference type="PROSITE" id="PS51068"/>
    </source>
</evidence>